<dbReference type="RefSeq" id="WP_151674641.1">
    <property type="nucleotide sequence ID" value="NZ_BKCG01000006.1"/>
</dbReference>
<reference evidence="8 9" key="1">
    <citation type="submission" date="2019-08" db="EMBL/GenBank/DDBJ databases">
        <title>Draft genome sequence of Ulvibacter marinus type strain NBRC 109484.</title>
        <authorList>
            <person name="Kawano K."/>
            <person name="Ushijima N."/>
            <person name="Kihara M."/>
            <person name="Itoh H."/>
        </authorList>
    </citation>
    <scope>NUCLEOTIDE SEQUENCE [LARGE SCALE GENOMIC DNA]</scope>
    <source>
        <strain evidence="8 9">NBRC 109484</strain>
    </source>
</reference>
<evidence type="ECO:0000256" key="6">
    <source>
        <dbReference type="RuleBase" id="RU003355"/>
    </source>
</evidence>
<dbReference type="GO" id="GO:0006508">
    <property type="term" value="P:proteolysis"/>
    <property type="evidence" value="ECO:0007669"/>
    <property type="project" value="UniProtKB-KW"/>
</dbReference>
<dbReference type="Gene3D" id="2.60.40.10">
    <property type="entry name" value="Immunoglobulins"/>
    <property type="match status" value="1"/>
</dbReference>
<dbReference type="InterPro" id="IPR036852">
    <property type="entry name" value="Peptidase_S8/S53_dom_sf"/>
</dbReference>
<organism evidence="8 9">
    <name type="scientific">Patiriisocius marinus</name>
    <dbReference type="NCBI Taxonomy" id="1397112"/>
    <lineage>
        <taxon>Bacteria</taxon>
        <taxon>Pseudomonadati</taxon>
        <taxon>Bacteroidota</taxon>
        <taxon>Flavobacteriia</taxon>
        <taxon>Flavobacteriales</taxon>
        <taxon>Flavobacteriaceae</taxon>
        <taxon>Patiriisocius</taxon>
    </lineage>
</organism>
<dbReference type="PANTHER" id="PTHR43806">
    <property type="entry name" value="PEPTIDASE S8"/>
    <property type="match status" value="1"/>
</dbReference>
<keyword evidence="3 5" id="KW-0378">Hydrolase</keyword>
<comment type="similarity">
    <text evidence="1 5 6">Belongs to the peptidase S8 family.</text>
</comment>
<evidence type="ECO:0000256" key="4">
    <source>
        <dbReference type="ARBA" id="ARBA00022825"/>
    </source>
</evidence>
<dbReference type="PROSITE" id="PS51892">
    <property type="entry name" value="SUBTILASE"/>
    <property type="match status" value="1"/>
</dbReference>
<protein>
    <recommendedName>
        <fullName evidence="7">Peptidase S8/S53 domain-containing protein</fullName>
    </recommendedName>
</protein>
<dbReference type="PROSITE" id="PS00136">
    <property type="entry name" value="SUBTILASE_ASP"/>
    <property type="match status" value="1"/>
</dbReference>
<dbReference type="PROSITE" id="PS00137">
    <property type="entry name" value="SUBTILASE_HIS"/>
    <property type="match status" value="1"/>
</dbReference>
<dbReference type="InterPro" id="IPR000209">
    <property type="entry name" value="Peptidase_S8/S53_dom"/>
</dbReference>
<evidence type="ECO:0000256" key="2">
    <source>
        <dbReference type="ARBA" id="ARBA00022670"/>
    </source>
</evidence>
<dbReference type="EMBL" id="BKCG01000006">
    <property type="protein sequence ID" value="GER60202.1"/>
    <property type="molecule type" value="Genomic_DNA"/>
</dbReference>
<dbReference type="AlphaFoldDB" id="A0A5J4J074"/>
<accession>A0A5J4J074</accession>
<dbReference type="Pfam" id="PF00082">
    <property type="entry name" value="Peptidase_S8"/>
    <property type="match status" value="1"/>
</dbReference>
<gene>
    <name evidence="8" type="ORF">ULMA_23100</name>
</gene>
<dbReference type="InterPro" id="IPR022398">
    <property type="entry name" value="Peptidase_S8_His-AS"/>
</dbReference>
<dbReference type="Proteomes" id="UP000326509">
    <property type="component" value="Unassembled WGS sequence"/>
</dbReference>
<feature type="active site" description="Charge relay system" evidence="5">
    <location>
        <position position="149"/>
    </location>
</feature>
<name>A0A5J4J074_9FLAO</name>
<dbReference type="OrthoDB" id="1055762at2"/>
<dbReference type="InterPro" id="IPR050131">
    <property type="entry name" value="Peptidase_S8_subtilisin-like"/>
</dbReference>
<proteinExistence type="inferred from homology"/>
<sequence>MTVNAQDTVTYKVEFKEGQNIQLLNSTTNNDNTLSITTDRSNLNTFLAGKPLYRFEKAYPLFTTPRLQRIYLMEVPVSYNITSFSQRSDVTQLTPYEESIPLLLSNTEPNDYIENMQEDRPNPSLDLIKAPLAWSITTGDPNIYIGIVDAGFLETHEDLQNKIISNIDDVSNSNLSWLKHGTQVASVAAGDTNNGLGMASIGYSSSLITADMHFGFLNRVKEISLIPGVKVINCSWIESCTFDADNALGYQEILDSGVLVVAGAGNGTQGNSCGTDSHGYAYPASYDAVISVTSVGSRNDIDEYHNLLIPGTDDNYWAQSWKDHHLYKPAQHPDESATHNDKVNVSAPGILVQLASIAPDGITNIYEYGAGTSMAAPFVSGLAALVFAANPSLTAAEVKAIIESTTDDIYHIPLNRNTNPDLDLLGKLGTGRINAFRAVKTAKCSEYSPPEKDWAMQNSRYDMFLEPDTYTDEILHQSEDIWVRNSNDGQLIQTHQNPEYDAVDPNYAYVEITNNSCWETEEDTKTQVTLYWAKASTSLAWPDNWDGTTTMTDPVTGATIEMGGVVGTMTIPSLKIGQSKIVEFPWMIPNPDDYVNINPHPWHFCLLARITSTDDPILFSETSYIPGNVRENNNIVWKNTSIVDLKTMTNATTGGVIAIANTDNVSRNYILEFRPKANELGKPLHEEAEITITMDSSLNTAWENGGELSQQITSQGFTNKKIVSGSLAQFQNIQLAPGEITTAYISFNFLTEELTNKRKFVYDVLQRDAITNEIIGGETFEIRKDDRPIFAADAGEDKEIEKNESVTLSAAEIDDSATYNWYDPEGNLIYTGSNFTISPDVTKKYKLEIISDVDGLKDYDEVEVKVNPYKLESISPNPVSANATVIYDAELANSAYLRIVHTNSGTEYNYILDILETSLTIDTSLFATGSYVVALICNGEFQTSKILVKQ</sequence>
<dbReference type="InterPro" id="IPR023827">
    <property type="entry name" value="Peptidase_S8_Asp-AS"/>
</dbReference>
<dbReference type="InterPro" id="IPR023828">
    <property type="entry name" value="Peptidase_S8_Ser-AS"/>
</dbReference>
<evidence type="ECO:0000256" key="1">
    <source>
        <dbReference type="ARBA" id="ARBA00011073"/>
    </source>
</evidence>
<feature type="active site" description="Charge relay system" evidence="5">
    <location>
        <position position="180"/>
    </location>
</feature>
<evidence type="ECO:0000256" key="3">
    <source>
        <dbReference type="ARBA" id="ARBA00022801"/>
    </source>
</evidence>
<evidence type="ECO:0000256" key="5">
    <source>
        <dbReference type="PROSITE-ProRule" id="PRU01240"/>
    </source>
</evidence>
<dbReference type="PANTHER" id="PTHR43806:SF11">
    <property type="entry name" value="CEREVISIN-RELATED"/>
    <property type="match status" value="1"/>
</dbReference>
<dbReference type="InterPro" id="IPR013783">
    <property type="entry name" value="Ig-like_fold"/>
</dbReference>
<evidence type="ECO:0000259" key="7">
    <source>
        <dbReference type="Pfam" id="PF00082"/>
    </source>
</evidence>
<feature type="domain" description="Peptidase S8/S53" evidence="7">
    <location>
        <begin position="142"/>
        <end position="407"/>
    </location>
</feature>
<keyword evidence="9" id="KW-1185">Reference proteome</keyword>
<comment type="caution">
    <text evidence="8">The sequence shown here is derived from an EMBL/GenBank/DDBJ whole genome shotgun (WGS) entry which is preliminary data.</text>
</comment>
<dbReference type="PRINTS" id="PR00723">
    <property type="entry name" value="SUBTILISIN"/>
</dbReference>
<dbReference type="InterPro" id="IPR015500">
    <property type="entry name" value="Peptidase_S8_subtilisin-rel"/>
</dbReference>
<dbReference type="GO" id="GO:0004252">
    <property type="term" value="F:serine-type endopeptidase activity"/>
    <property type="evidence" value="ECO:0007669"/>
    <property type="project" value="UniProtKB-UniRule"/>
</dbReference>
<dbReference type="PROSITE" id="PS00138">
    <property type="entry name" value="SUBTILASE_SER"/>
    <property type="match status" value="1"/>
</dbReference>
<keyword evidence="2 5" id="KW-0645">Protease</keyword>
<feature type="active site" description="Charge relay system" evidence="5">
    <location>
        <position position="373"/>
    </location>
</feature>
<keyword evidence="4 5" id="KW-0720">Serine protease</keyword>
<evidence type="ECO:0000313" key="9">
    <source>
        <dbReference type="Proteomes" id="UP000326509"/>
    </source>
</evidence>
<dbReference type="Gene3D" id="3.40.50.200">
    <property type="entry name" value="Peptidase S8/S53 domain"/>
    <property type="match status" value="1"/>
</dbReference>
<dbReference type="SUPFAM" id="SSF52743">
    <property type="entry name" value="Subtilisin-like"/>
    <property type="match status" value="1"/>
</dbReference>
<evidence type="ECO:0000313" key="8">
    <source>
        <dbReference type="EMBL" id="GER60202.1"/>
    </source>
</evidence>